<dbReference type="InterPro" id="IPR013783">
    <property type="entry name" value="Ig-like_fold"/>
</dbReference>
<dbReference type="Pfam" id="PF17957">
    <property type="entry name" value="Big_7"/>
    <property type="match status" value="1"/>
</dbReference>
<dbReference type="SUPFAM" id="SSF63446">
    <property type="entry name" value="Type I dockerin domain"/>
    <property type="match status" value="1"/>
</dbReference>
<organism evidence="2 3">
    <name type="scientific">Methanolobus profundi</name>
    <dbReference type="NCBI Taxonomy" id="487685"/>
    <lineage>
        <taxon>Archaea</taxon>
        <taxon>Methanobacteriati</taxon>
        <taxon>Methanobacteriota</taxon>
        <taxon>Stenosarchaea group</taxon>
        <taxon>Methanomicrobia</taxon>
        <taxon>Methanosarcinales</taxon>
        <taxon>Methanosarcinaceae</taxon>
        <taxon>Methanolobus</taxon>
    </lineage>
</organism>
<name>A0A1I4RWX8_9EURY</name>
<keyword evidence="3" id="KW-1185">Reference proteome</keyword>
<dbReference type="GO" id="GO:0000272">
    <property type="term" value="P:polysaccharide catabolic process"/>
    <property type="evidence" value="ECO:0007669"/>
    <property type="project" value="InterPro"/>
</dbReference>
<dbReference type="GO" id="GO:0016020">
    <property type="term" value="C:membrane"/>
    <property type="evidence" value="ECO:0007669"/>
    <property type="project" value="InterPro"/>
</dbReference>
<dbReference type="InterPro" id="IPR002105">
    <property type="entry name" value="Dockerin_1_rpt"/>
</dbReference>
<dbReference type="InterPro" id="IPR006644">
    <property type="entry name" value="Cadg"/>
</dbReference>
<dbReference type="SUPFAM" id="SSF51126">
    <property type="entry name" value="Pectin lyase-like"/>
    <property type="match status" value="1"/>
</dbReference>
<dbReference type="Pfam" id="PF00404">
    <property type="entry name" value="Dockerin_1"/>
    <property type="match status" value="1"/>
</dbReference>
<dbReference type="PROSITE" id="PS00018">
    <property type="entry name" value="EF_HAND_1"/>
    <property type="match status" value="1"/>
</dbReference>
<dbReference type="CDD" id="cd14254">
    <property type="entry name" value="Dockerin_II"/>
    <property type="match status" value="1"/>
</dbReference>
<dbReference type="Proteomes" id="UP000198535">
    <property type="component" value="Unassembled WGS sequence"/>
</dbReference>
<dbReference type="InterPro" id="IPR018247">
    <property type="entry name" value="EF_Hand_1_Ca_BS"/>
</dbReference>
<evidence type="ECO:0000313" key="3">
    <source>
        <dbReference type="Proteomes" id="UP000198535"/>
    </source>
</evidence>
<dbReference type="InterPro" id="IPR016134">
    <property type="entry name" value="Dockerin_dom"/>
</dbReference>
<dbReference type="Gene3D" id="2.60.40.680">
    <property type="match status" value="1"/>
</dbReference>
<gene>
    <name evidence="2" type="ORF">SAMN04488696_1631</name>
</gene>
<dbReference type="GO" id="GO:0004553">
    <property type="term" value="F:hydrolase activity, hydrolyzing O-glycosyl compounds"/>
    <property type="evidence" value="ECO:0007669"/>
    <property type="project" value="InterPro"/>
</dbReference>
<dbReference type="InterPro" id="IPR008965">
    <property type="entry name" value="CBM2/CBM3_carb-bd_dom_sf"/>
</dbReference>
<protein>
    <recommendedName>
        <fullName evidence="1">Dockerin domain-containing protein</fullName>
    </recommendedName>
</protein>
<evidence type="ECO:0000313" key="2">
    <source>
        <dbReference type="EMBL" id="SFM56727.1"/>
    </source>
</evidence>
<dbReference type="GO" id="GO:0005509">
    <property type="term" value="F:calcium ion binding"/>
    <property type="evidence" value="ECO:0007669"/>
    <property type="project" value="InterPro"/>
</dbReference>
<dbReference type="SMART" id="SM00736">
    <property type="entry name" value="CADG"/>
    <property type="match status" value="1"/>
</dbReference>
<dbReference type="InterPro" id="IPR011050">
    <property type="entry name" value="Pectin_lyase_fold/virulence"/>
</dbReference>
<reference evidence="3" key="1">
    <citation type="submission" date="2016-10" db="EMBL/GenBank/DDBJ databases">
        <authorList>
            <person name="Varghese N."/>
            <person name="Submissions S."/>
        </authorList>
    </citation>
    <scope>NUCLEOTIDE SEQUENCE [LARGE SCALE GENOMIC DNA]</scope>
    <source>
        <strain evidence="3">Mob M</strain>
    </source>
</reference>
<dbReference type="Gene3D" id="1.10.1330.10">
    <property type="entry name" value="Dockerin domain"/>
    <property type="match status" value="1"/>
</dbReference>
<dbReference type="EMBL" id="FOUJ01000003">
    <property type="protein sequence ID" value="SFM56727.1"/>
    <property type="molecule type" value="Genomic_DNA"/>
</dbReference>
<sequence>MHLYSKNIKNVILFIVGLIFLSNVASASVTYSNYYEQIEISNEPGITNLTQLRAKIIDQFGQEFADSVIYETSPKHWNVYTLYVKTPNTLFINDTDAEQVSFRTSTNGWAYKGYIQFENVALISSDGPTNPGYGVSYNEANNVTFKNFKNVYFGYKYGDSISNLEFSNLTLEQTKYGLTFQNADRVTVHDILIKDGNRVSGGGLLNCEMDNSTIYDVQVINASEKSNDATAAYGVELAGSNNVIHDVYIDYVAYSGTSFTDGVNLTAYNIKVIDAGHNGFEVEVNDSKFTNIYIQDSHRHNLFQVGKAEVGATRGNNIYEEVTSINSDLGYGACITEGSFDTIIANSTFIGKGPYVSNSKNITLLNVVQRDAVGSGAEGVGFLSTIIDASNFVYLEDVSIIDSDFSDNNWNDLWINDGVTKIVNTQYSTVRLDNDYFSNNYYLDLIVLDSNGNPFSESNIALKNEDSAAIESSNGFGMDMTSFLVDSNGRTYDPQVNRAQSPVMAGAYRAASLESVLLSHKATINTPSGDSVALTGITPDSTWYREDPNTPTYTITAVIPDSTTGPHITGFAPSSENPFTAGETKKFQIWTDEELTTMKWYVNGNLRSSGSMTYDWTVETGSHTIMFAGSNSNGAVVQTWEVTEGEVPSTTPGSSGTGVTFTPSTTSLTATAGESTTFTADSTDELVSSSWSYDGVQVATGTSYVQNWDKVGTHTVEFLGTTTTETVTNTWTVEVSEQTVSEYSSISISASAPIVKPGESFTIDVYIDPTESITGSQFDLQYSQLASVTTVAEGDLFTQSGLSTMFEYEGIDNTLGILTHVYSAIVGSGTVSTAGTMATITMTAGSESGILDLGLNNVIVSDANSAPAGYTVTNATVLVDTAPVFATTASQTVEEGQSLSFTVSATDAEGDSLTYSATSLPSGASFDGQTFSWTPAEGDDGSYSAVFEVTDGYLSDSMTVAVTVTPMNHAPVITLFEPADSAVFEEGSTINVNVIASDADGESLSYIIKIDGVQVTTASSYAWAVDYESAGTHTIEVIVSDGIDEVRATSTITITDLQPRWDVNEDGVVNVLDITLIGQNYGATYTENPPRWDVNQDGTVNIQDLSIVSGHFGETI</sequence>
<dbReference type="AlphaFoldDB" id="A0A1I4RWX8"/>
<proteinExistence type="predicted"/>
<dbReference type="PROSITE" id="PS51766">
    <property type="entry name" value="DOCKERIN"/>
    <property type="match status" value="1"/>
</dbReference>
<evidence type="ECO:0000259" key="1">
    <source>
        <dbReference type="PROSITE" id="PS51766"/>
    </source>
</evidence>
<dbReference type="InterPro" id="IPR015919">
    <property type="entry name" value="Cadherin-like_sf"/>
</dbReference>
<dbReference type="CDD" id="cd08547">
    <property type="entry name" value="Type_II_cohesin"/>
    <property type="match status" value="1"/>
</dbReference>
<accession>A0A1I4RWX8</accession>
<feature type="domain" description="Dockerin" evidence="1">
    <location>
        <begin position="1050"/>
        <end position="1116"/>
    </location>
</feature>
<dbReference type="Pfam" id="PF17963">
    <property type="entry name" value="Big_9"/>
    <property type="match status" value="1"/>
</dbReference>
<dbReference type="InterPro" id="IPR036439">
    <property type="entry name" value="Dockerin_dom_sf"/>
</dbReference>
<dbReference type="SUPFAM" id="SSF49313">
    <property type="entry name" value="Cadherin-like"/>
    <property type="match status" value="1"/>
</dbReference>
<dbReference type="GO" id="GO:0030246">
    <property type="term" value="F:carbohydrate binding"/>
    <property type="evidence" value="ECO:0007669"/>
    <property type="project" value="InterPro"/>
</dbReference>
<dbReference type="Gene3D" id="2.60.40.10">
    <property type="entry name" value="Immunoglobulins"/>
    <property type="match status" value="2"/>
</dbReference>
<dbReference type="SUPFAM" id="SSF49384">
    <property type="entry name" value="Carbohydrate-binding domain"/>
    <property type="match status" value="1"/>
</dbReference>